<gene>
    <name evidence="1" type="ORF">YSA_01968</name>
</gene>
<evidence type="ECO:0000313" key="2">
    <source>
        <dbReference type="Proteomes" id="UP000005268"/>
    </source>
</evidence>
<dbReference type="PATRIC" id="fig|231023.4.peg.950"/>
<evidence type="ECO:0000313" key="1">
    <source>
        <dbReference type="EMBL" id="AFK67838.1"/>
    </source>
</evidence>
<dbReference type="KEGG" id="ppi:YSA_01968"/>
<reference evidence="1 2" key="1">
    <citation type="journal article" date="2012" name="J. Bacteriol.">
        <title>Complete Genome Sequence of the Naphthalene-Degrading Pseudomonas putida Strain ND6.</title>
        <authorList>
            <person name="Li S."/>
            <person name="Zhao H."/>
            <person name="Li Y."/>
            <person name="Niu S."/>
            <person name="Cai B."/>
        </authorList>
    </citation>
    <scope>NUCLEOTIDE SEQUENCE [LARGE SCALE GENOMIC DNA]</scope>
    <source>
        <strain evidence="1 2">ND6</strain>
    </source>
</reference>
<name>I3UQR7_PSEPU</name>
<dbReference type="Proteomes" id="UP000005268">
    <property type="component" value="Chromosome"/>
</dbReference>
<dbReference type="AlphaFoldDB" id="I3UQR7"/>
<dbReference type="HOGENOM" id="CLU_025725_0_0_6"/>
<accession>I3UQR7</accession>
<protein>
    <submittedName>
        <fullName evidence="1">Uncharacterized protein</fullName>
    </submittedName>
</protein>
<proteinExistence type="predicted"/>
<dbReference type="EMBL" id="CP003588">
    <property type="protein sequence ID" value="AFK67838.1"/>
    <property type="molecule type" value="Genomic_DNA"/>
</dbReference>
<organism evidence="1 2">
    <name type="scientific">Pseudomonas putida ND6</name>
    <dbReference type="NCBI Taxonomy" id="231023"/>
    <lineage>
        <taxon>Bacteria</taxon>
        <taxon>Pseudomonadati</taxon>
        <taxon>Pseudomonadota</taxon>
        <taxon>Gammaproteobacteria</taxon>
        <taxon>Pseudomonadales</taxon>
        <taxon>Pseudomonadaceae</taxon>
        <taxon>Pseudomonas</taxon>
    </lineage>
</organism>
<sequence>MVGLSFFNFYPAGEAMNKQVSKWAAAEQARQSVRGARARAVEVAPLDPPTIKESLLADPADNTVKNSVLLNPAENLIIDLQAWDTFAPPDSGLFDTLYVYHTAATGGPEEMFNREFNADDKPGFPFAFTVPKAKIELWGEGEHKFSCEVQPYNGGDRIKSDGELSLIFDRVPPYGQALPAPFTPIADVTDANIDSVDLAFPEYDDYKAGDTVHVYWLKSVPDDPSEFKPVVSVPVQAPPQALRVPKKAIEDMGDGGVYALYLLVDKAGNISKLSQYLPVGVAIGPLPTGLQDPVVPLAPSGDGLIDQEDVFTGVSVQIPEFSNFKPTDELEVTWGTLKLGWQPIGNAPRFPLVVNLTSLQVWEQYGSSSSGDVQTPVSYELRRGAVSAGSKSIDVNVNLERIGPVDPNPDPEWPGPVNPKLGPVTVTGAISGKANELTPADETHPASLTFLLDAAFKEGDNITFYWGGQHIADADYPVENGDPGSNITCEIPWEYIEAGKNGTVPVHYEITRTGIPNKTASPSTDVLVNAIVLRPEAPAFLGGNTEAPVGWLGCKSLFDPNDPTDTVPSIRVQMPDLAQYGLTESDTVTMHWTAVHGYSGDTKIPGIDKTEDIALTGGKLNGFVWRVEPYDVHILPIPNYSTAIREGRGRVTYSFTLDGKPYTSVTLEQIVSMHVLGTACPLTP</sequence>